<feature type="transmembrane region" description="Helical" evidence="5">
    <location>
        <begin position="12"/>
        <end position="31"/>
    </location>
</feature>
<evidence type="ECO:0000313" key="10">
    <source>
        <dbReference type="EMBL" id="SNB84439.1"/>
    </source>
</evidence>
<dbReference type="EMBL" id="FXUV01000030">
    <property type="protein sequence ID" value="SMQ12748.1"/>
    <property type="molecule type" value="Genomic_DNA"/>
</dbReference>
<keyword evidence="4 5" id="KW-0472">Membrane</keyword>
<feature type="domain" description="O-antigen ligase-related" evidence="6">
    <location>
        <begin position="201"/>
        <end position="359"/>
    </location>
</feature>
<dbReference type="AlphaFoldDB" id="A0A238TE53"/>
<evidence type="ECO:0000259" key="6">
    <source>
        <dbReference type="Pfam" id="PF04932"/>
    </source>
</evidence>
<evidence type="ECO:0000256" key="1">
    <source>
        <dbReference type="ARBA" id="ARBA00004141"/>
    </source>
</evidence>
<evidence type="ECO:0000259" key="7">
    <source>
        <dbReference type="Pfam" id="PF11846"/>
    </source>
</evidence>
<dbReference type="Proteomes" id="UP000215450">
    <property type="component" value="Unassembled WGS sequence"/>
</dbReference>
<dbReference type="PANTHER" id="PTHR37422">
    <property type="entry name" value="TEICHURONIC ACID BIOSYNTHESIS PROTEIN TUAE"/>
    <property type="match status" value="1"/>
</dbReference>
<sequence>MNHSLFSRQTWPLWLGVLLVAVVPQLSIWRTGPLSSFFLEAGALLFALVFVVLTAVSGSLKSKLPDSSWYFLILAAFWAVQARAMNLPYLGMSDMVSWTFVIIALMCWACRSWVLKLGAERVISVLAGALLVGSLAQATVGWLQYTGWASKFSGYLMYRAGIVEGQLAQRNHFAHYLMWGVLSAGWLWSQRRLAAWLALPAMFYIAATMGLTGSRTVFGYMLAMLLLLPVYRVISGCKSNHTVLMLGIAAAVVLLCQFAIEPALALFRDANLTSAAERISHGSQIEGSGRGYEWRKAWMTFLSAPLLGHGWGSYSLYGFLTNAYPTTFRPYENNVLFTHSHNSFLNLLAEMGIVGTALVLVGLLYSVRGSLKRANSPNGVFLLALLSVSLVHSVLEYPLWYIYFLVPFALFIGFTPPADNEETQPLSGSLKIYNAAALIAVAFLVTGIVRLGFAYETLRKFSGSSNVSVVERTDNIVGLLTIAKTEPMLRYYAQLQLANYVNPMDSRMPEWALEHIGETMQYRPYANAHKYAMAAYRAGKIKEAKDWMILMYHYYPSKMPAYASPIMNTDYYPELREDYTRECKAYYASINKLPICAEALPTEKSILKMPASAKK</sequence>
<feature type="transmembrane region" description="Helical" evidence="5">
    <location>
        <begin position="122"/>
        <end position="145"/>
    </location>
</feature>
<dbReference type="InterPro" id="IPR021797">
    <property type="entry name" value="Wzy_C_2"/>
</dbReference>
<dbReference type="Pfam" id="PF11846">
    <property type="entry name" value="Wzy_C_2"/>
    <property type="match status" value="1"/>
</dbReference>
<evidence type="ECO:0000313" key="11">
    <source>
        <dbReference type="Proteomes" id="UP000215450"/>
    </source>
</evidence>
<feature type="transmembrane region" description="Helical" evidence="5">
    <location>
        <begin position="193"/>
        <end position="211"/>
    </location>
</feature>
<feature type="transmembrane region" description="Helical" evidence="5">
    <location>
        <begin position="173"/>
        <end position="188"/>
    </location>
</feature>
<evidence type="ECO:0000256" key="4">
    <source>
        <dbReference type="ARBA" id="ARBA00023136"/>
    </source>
</evidence>
<dbReference type="GO" id="GO:0016874">
    <property type="term" value="F:ligase activity"/>
    <property type="evidence" value="ECO:0007669"/>
    <property type="project" value="UniProtKB-KW"/>
</dbReference>
<keyword evidence="10" id="KW-0436">Ligase</keyword>
<dbReference type="PANTHER" id="PTHR37422:SF21">
    <property type="entry name" value="EXOQ-LIKE PROTEIN"/>
    <property type="match status" value="1"/>
</dbReference>
<dbReference type="Pfam" id="PF04932">
    <property type="entry name" value="Wzy_C"/>
    <property type="match status" value="1"/>
</dbReference>
<dbReference type="GO" id="GO:0016020">
    <property type="term" value="C:membrane"/>
    <property type="evidence" value="ECO:0007669"/>
    <property type="project" value="UniProtKB-SubCell"/>
</dbReference>
<feature type="transmembrane region" description="Helical" evidence="5">
    <location>
        <begin position="95"/>
        <end position="115"/>
    </location>
</feature>
<dbReference type="OrthoDB" id="4448at2"/>
<reference evidence="9" key="1">
    <citation type="submission" date="2017-05" db="EMBL/GenBank/DDBJ databases">
        <authorList>
            <person name="Song R."/>
            <person name="Chenine A.L."/>
            <person name="Ruprecht R.M."/>
        </authorList>
    </citation>
    <scope>NUCLEOTIDE SEQUENCE</scope>
    <source>
        <strain evidence="9">Kingella_eburonensis</strain>
    </source>
</reference>
<comment type="subcellular location">
    <subcellularLocation>
        <location evidence="1">Membrane</location>
        <topology evidence="1">Multi-pass membrane protein</topology>
    </subcellularLocation>
</comment>
<evidence type="ECO:0000256" key="5">
    <source>
        <dbReference type="SAM" id="Phobius"/>
    </source>
</evidence>
<evidence type="ECO:0000256" key="2">
    <source>
        <dbReference type="ARBA" id="ARBA00022692"/>
    </source>
</evidence>
<protein>
    <submittedName>
        <fullName evidence="10">O-Antigen ligase</fullName>
    </submittedName>
</protein>
<dbReference type="InterPro" id="IPR007016">
    <property type="entry name" value="O-antigen_ligase-rel_domated"/>
</dbReference>
<keyword evidence="11" id="KW-1185">Reference proteome</keyword>
<accession>A0A238TE53</accession>
<feature type="transmembrane region" description="Helical" evidence="5">
    <location>
        <begin position="432"/>
        <end position="453"/>
    </location>
</feature>
<dbReference type="Pfam" id="PF15864">
    <property type="entry name" value="PglL_A"/>
    <property type="match status" value="1"/>
</dbReference>
<feature type="domain" description="Protein glycosylation ligase" evidence="8">
    <location>
        <begin position="167"/>
        <end position="188"/>
    </location>
</feature>
<proteinExistence type="predicted"/>
<evidence type="ECO:0000259" key="8">
    <source>
        <dbReference type="Pfam" id="PF15864"/>
    </source>
</evidence>
<feature type="transmembrane region" description="Helical" evidence="5">
    <location>
        <begin position="344"/>
        <end position="367"/>
    </location>
</feature>
<feature type="transmembrane region" description="Helical" evidence="5">
    <location>
        <begin position="379"/>
        <end position="412"/>
    </location>
</feature>
<dbReference type="RefSeq" id="WP_095062867.1">
    <property type="nucleotide sequence ID" value="NZ_FXUV02000087.1"/>
</dbReference>
<feature type="transmembrane region" description="Helical" evidence="5">
    <location>
        <begin position="241"/>
        <end position="260"/>
    </location>
</feature>
<feature type="transmembrane region" description="Helical" evidence="5">
    <location>
        <begin position="217"/>
        <end position="234"/>
    </location>
</feature>
<dbReference type="STRING" id="1522312.GCA_900177895_00256"/>
<keyword evidence="2 5" id="KW-0812">Transmembrane</keyword>
<evidence type="ECO:0000256" key="3">
    <source>
        <dbReference type="ARBA" id="ARBA00022989"/>
    </source>
</evidence>
<evidence type="ECO:0000313" key="9">
    <source>
        <dbReference type="EMBL" id="SMQ12748.1"/>
    </source>
</evidence>
<feature type="transmembrane region" description="Helical" evidence="5">
    <location>
        <begin position="37"/>
        <end position="57"/>
    </location>
</feature>
<dbReference type="InterPro" id="IPR031726">
    <property type="entry name" value="PglL_A"/>
</dbReference>
<reference evidence="10 11" key="2">
    <citation type="submission" date="2017-06" db="EMBL/GenBank/DDBJ databases">
        <authorList>
            <person name="Kim H.J."/>
            <person name="Triplett B.A."/>
        </authorList>
    </citation>
    <scope>NUCLEOTIDE SEQUENCE [LARGE SCALE GENOMIC DNA]</scope>
    <source>
        <strain evidence="10">Kingella_eburonensis</strain>
    </source>
</reference>
<feature type="transmembrane region" description="Helical" evidence="5">
    <location>
        <begin position="69"/>
        <end position="89"/>
    </location>
</feature>
<feature type="domain" description="Virulence factor membrane-bound polymerase C-terminal" evidence="7">
    <location>
        <begin position="381"/>
        <end position="559"/>
    </location>
</feature>
<keyword evidence="3 5" id="KW-1133">Transmembrane helix</keyword>
<gene>
    <name evidence="9" type="ORF">KEBURONENSIS_00324</name>
    <name evidence="10" type="ORF">KEBURONENSIS_00634</name>
</gene>
<dbReference type="InterPro" id="IPR051533">
    <property type="entry name" value="WaaL-like"/>
</dbReference>
<organism evidence="10 11">
    <name type="scientific">Kingella negevensis</name>
    <dbReference type="NCBI Taxonomy" id="1522312"/>
    <lineage>
        <taxon>Bacteria</taxon>
        <taxon>Pseudomonadati</taxon>
        <taxon>Pseudomonadota</taxon>
        <taxon>Betaproteobacteria</taxon>
        <taxon>Neisseriales</taxon>
        <taxon>Neisseriaceae</taxon>
        <taxon>Kingella</taxon>
    </lineage>
</organism>
<dbReference type="EMBL" id="FXUV02000087">
    <property type="protein sequence ID" value="SNB84439.1"/>
    <property type="molecule type" value="Genomic_DNA"/>
</dbReference>
<name>A0A238TE53_9NEIS</name>